<gene>
    <name evidence="2" type="ORF">Syun_019528</name>
</gene>
<name>A0AAP0IUA4_9MAGN</name>
<sequence length="76" mass="8975">MKLAFVRHLRYLGITIILLLFGVQALPEFVPIKLPFCVCLLKFSTYIMFMVFLINIKLLLLCPRVGFQLLMYLFYI</sequence>
<proteinExistence type="predicted"/>
<comment type="caution">
    <text evidence="2">The sequence shown here is derived from an EMBL/GenBank/DDBJ whole genome shotgun (WGS) entry which is preliminary data.</text>
</comment>
<evidence type="ECO:0000313" key="2">
    <source>
        <dbReference type="EMBL" id="KAK9121911.1"/>
    </source>
</evidence>
<keyword evidence="1" id="KW-0472">Membrane</keyword>
<keyword evidence="1" id="KW-1133">Transmembrane helix</keyword>
<dbReference type="AlphaFoldDB" id="A0AAP0IUA4"/>
<organism evidence="2 3">
    <name type="scientific">Stephania yunnanensis</name>
    <dbReference type="NCBI Taxonomy" id="152371"/>
    <lineage>
        <taxon>Eukaryota</taxon>
        <taxon>Viridiplantae</taxon>
        <taxon>Streptophyta</taxon>
        <taxon>Embryophyta</taxon>
        <taxon>Tracheophyta</taxon>
        <taxon>Spermatophyta</taxon>
        <taxon>Magnoliopsida</taxon>
        <taxon>Ranunculales</taxon>
        <taxon>Menispermaceae</taxon>
        <taxon>Menispermoideae</taxon>
        <taxon>Cissampelideae</taxon>
        <taxon>Stephania</taxon>
    </lineage>
</organism>
<keyword evidence="3" id="KW-1185">Reference proteome</keyword>
<keyword evidence="1" id="KW-0812">Transmembrane</keyword>
<feature type="transmembrane region" description="Helical" evidence="1">
    <location>
        <begin position="43"/>
        <end position="62"/>
    </location>
</feature>
<evidence type="ECO:0000313" key="3">
    <source>
        <dbReference type="Proteomes" id="UP001420932"/>
    </source>
</evidence>
<protein>
    <submittedName>
        <fullName evidence="2">Uncharacterized protein</fullName>
    </submittedName>
</protein>
<dbReference type="Proteomes" id="UP001420932">
    <property type="component" value="Unassembled WGS sequence"/>
</dbReference>
<accession>A0AAP0IUA4</accession>
<dbReference type="EMBL" id="JBBNAF010000008">
    <property type="protein sequence ID" value="KAK9121911.1"/>
    <property type="molecule type" value="Genomic_DNA"/>
</dbReference>
<reference evidence="2 3" key="1">
    <citation type="submission" date="2024-01" db="EMBL/GenBank/DDBJ databases">
        <title>Genome assemblies of Stephania.</title>
        <authorList>
            <person name="Yang L."/>
        </authorList>
    </citation>
    <scope>NUCLEOTIDE SEQUENCE [LARGE SCALE GENOMIC DNA]</scope>
    <source>
        <strain evidence="2">YNDBR</strain>
        <tissue evidence="2">Leaf</tissue>
    </source>
</reference>
<evidence type="ECO:0000256" key="1">
    <source>
        <dbReference type="SAM" id="Phobius"/>
    </source>
</evidence>